<dbReference type="RefSeq" id="WP_257315569.1">
    <property type="nucleotide sequence ID" value="NZ_JANFDG010000013.1"/>
</dbReference>
<reference evidence="3" key="1">
    <citation type="journal article" date="2019" name="Int. J. Syst. Evol. Microbiol.">
        <title>The Global Catalogue of Microorganisms (GCM) 10K type strain sequencing project: providing services to taxonomists for standard genome sequencing and annotation.</title>
        <authorList>
            <consortium name="The Broad Institute Genomics Platform"/>
            <consortium name="The Broad Institute Genome Sequencing Center for Infectious Disease"/>
            <person name="Wu L."/>
            <person name="Ma J."/>
        </authorList>
    </citation>
    <scope>NUCLEOTIDE SEQUENCE [LARGE SCALE GENOMIC DNA]</scope>
    <source>
        <strain evidence="3">KCTC 52677</strain>
    </source>
</reference>
<dbReference type="EMBL" id="JBHRSP010000029">
    <property type="protein sequence ID" value="MFC3074905.1"/>
    <property type="molecule type" value="Genomic_DNA"/>
</dbReference>
<proteinExistence type="predicted"/>
<organism evidence="2 3">
    <name type="scientific">Shinella pollutisoli</name>
    <dbReference type="NCBI Taxonomy" id="2250594"/>
    <lineage>
        <taxon>Bacteria</taxon>
        <taxon>Pseudomonadati</taxon>
        <taxon>Pseudomonadota</taxon>
        <taxon>Alphaproteobacteria</taxon>
        <taxon>Hyphomicrobiales</taxon>
        <taxon>Rhizobiaceae</taxon>
        <taxon>Shinella</taxon>
    </lineage>
</organism>
<comment type="caution">
    <text evidence="2">The sequence shown here is derived from an EMBL/GenBank/DDBJ whole genome shotgun (WGS) entry which is preliminary data.</text>
</comment>
<feature type="chain" id="PRO_5045494971" description="Sulfur globule protein" evidence="1">
    <location>
        <begin position="25"/>
        <end position="76"/>
    </location>
</feature>
<keyword evidence="3" id="KW-1185">Reference proteome</keyword>
<keyword evidence="1" id="KW-0732">Signal</keyword>
<gene>
    <name evidence="2" type="ORF">ACFOHH_17475</name>
</gene>
<name>A0ABV7DIX7_9HYPH</name>
<evidence type="ECO:0008006" key="4">
    <source>
        <dbReference type="Google" id="ProtNLM"/>
    </source>
</evidence>
<dbReference type="Proteomes" id="UP001595377">
    <property type="component" value="Unassembled WGS sequence"/>
</dbReference>
<protein>
    <recommendedName>
        <fullName evidence="4">Sulfur globule protein</fullName>
    </recommendedName>
</protein>
<accession>A0ABV7DIX7</accession>
<evidence type="ECO:0000256" key="1">
    <source>
        <dbReference type="SAM" id="SignalP"/>
    </source>
</evidence>
<evidence type="ECO:0000313" key="2">
    <source>
        <dbReference type="EMBL" id="MFC3074905.1"/>
    </source>
</evidence>
<evidence type="ECO:0000313" key="3">
    <source>
        <dbReference type="Proteomes" id="UP001595377"/>
    </source>
</evidence>
<sequence length="76" mass="8355">MRRIVLSAAVAALAALSFAAPSQAGGLSIGFGFGHGWGHGGYVSVYEDYGHHCFWKKIKRYDKWGNLVVKRVRICD</sequence>
<feature type="signal peptide" evidence="1">
    <location>
        <begin position="1"/>
        <end position="24"/>
    </location>
</feature>